<comment type="caution">
    <text evidence="2">The sequence shown here is derived from an EMBL/GenBank/DDBJ whole genome shotgun (WGS) entry which is preliminary data.</text>
</comment>
<evidence type="ECO:0000313" key="2">
    <source>
        <dbReference type="EMBL" id="MCK2036866.1"/>
    </source>
</evidence>
<keyword evidence="1" id="KW-0472">Membrane</keyword>
<feature type="transmembrane region" description="Helical" evidence="1">
    <location>
        <begin position="101"/>
        <end position="124"/>
    </location>
</feature>
<reference evidence="2 3" key="1">
    <citation type="submission" date="2021-06" db="EMBL/GenBank/DDBJ databases">
        <title>Genome-based taxonomic framework of Microbacterium strains isolated from marine environment, the description of four new species and reclassification of four preexisting species.</title>
        <authorList>
            <person name="Lee S.D."/>
            <person name="Kim S.-M."/>
            <person name="Byeon Y.-S."/>
            <person name="Yang H.L."/>
            <person name="Kim I.S."/>
        </authorList>
    </citation>
    <scope>NUCLEOTIDE SEQUENCE [LARGE SCALE GENOMIC DNA]</scope>
    <source>
        <strain evidence="2 3">SSW1-49</strain>
    </source>
</reference>
<dbReference type="Proteomes" id="UP001300096">
    <property type="component" value="Unassembled WGS sequence"/>
</dbReference>
<keyword evidence="1" id="KW-0812">Transmembrane</keyword>
<feature type="transmembrane region" description="Helical" evidence="1">
    <location>
        <begin position="75"/>
        <end position="95"/>
    </location>
</feature>
<gene>
    <name evidence="2" type="ORF">KZC51_12040</name>
</gene>
<evidence type="ECO:0008006" key="4">
    <source>
        <dbReference type="Google" id="ProtNLM"/>
    </source>
</evidence>
<proteinExistence type="predicted"/>
<keyword evidence="3" id="KW-1185">Reference proteome</keyword>
<protein>
    <recommendedName>
        <fullName evidence="4">Histidine kinase</fullName>
    </recommendedName>
</protein>
<keyword evidence="1" id="KW-1133">Transmembrane helix</keyword>
<feature type="transmembrane region" description="Helical" evidence="1">
    <location>
        <begin position="20"/>
        <end position="39"/>
    </location>
</feature>
<sequence>MSRLQGHRLGTWSLRLDAAYCLILGVLIAATAPLISTVVRLPGPVLMATGIVVALWACAVAWMTSRLRLESALRFVMAVNIVAAVLIAAASSVAVGSLVVLVVLAIAVEVFLFAVSQAVAVRAIRAV</sequence>
<name>A0ABT0FFL7_9MICO</name>
<accession>A0ABT0FFL7</accession>
<evidence type="ECO:0000313" key="3">
    <source>
        <dbReference type="Proteomes" id="UP001300096"/>
    </source>
</evidence>
<organism evidence="2 3">
    <name type="scientific">Microbacterium croceum</name>
    <dbReference type="NCBI Taxonomy" id="2851645"/>
    <lineage>
        <taxon>Bacteria</taxon>
        <taxon>Bacillati</taxon>
        <taxon>Actinomycetota</taxon>
        <taxon>Actinomycetes</taxon>
        <taxon>Micrococcales</taxon>
        <taxon>Microbacteriaceae</taxon>
        <taxon>Microbacterium</taxon>
    </lineage>
</organism>
<dbReference type="EMBL" id="JAHWXN010000001">
    <property type="protein sequence ID" value="MCK2036866.1"/>
    <property type="molecule type" value="Genomic_DNA"/>
</dbReference>
<feature type="transmembrane region" description="Helical" evidence="1">
    <location>
        <begin position="45"/>
        <end position="63"/>
    </location>
</feature>
<evidence type="ECO:0000256" key="1">
    <source>
        <dbReference type="SAM" id="Phobius"/>
    </source>
</evidence>
<dbReference type="RefSeq" id="WP_247630198.1">
    <property type="nucleotide sequence ID" value="NZ_JAHWXN010000001.1"/>
</dbReference>